<feature type="transmembrane region" description="Helical" evidence="1">
    <location>
        <begin position="7"/>
        <end position="26"/>
    </location>
</feature>
<protein>
    <submittedName>
        <fullName evidence="2">Uncharacterized protein</fullName>
    </submittedName>
</protein>
<dbReference type="AlphaFoldDB" id="A0A413YRP1"/>
<dbReference type="Proteomes" id="UP000285844">
    <property type="component" value="Unassembled WGS sequence"/>
</dbReference>
<evidence type="ECO:0000256" key="1">
    <source>
        <dbReference type="SAM" id="Phobius"/>
    </source>
</evidence>
<proteinExistence type="predicted"/>
<keyword evidence="1" id="KW-0472">Membrane</keyword>
<dbReference type="EMBL" id="QSHM01000018">
    <property type="protein sequence ID" value="RHC11688.1"/>
    <property type="molecule type" value="Genomic_DNA"/>
</dbReference>
<keyword evidence="1" id="KW-1133">Transmembrane helix</keyword>
<reference evidence="2 3" key="1">
    <citation type="submission" date="2018-08" db="EMBL/GenBank/DDBJ databases">
        <title>A genome reference for cultivated species of the human gut microbiota.</title>
        <authorList>
            <person name="Zou Y."/>
            <person name="Xue W."/>
            <person name="Luo G."/>
        </authorList>
    </citation>
    <scope>NUCLEOTIDE SEQUENCE [LARGE SCALE GENOMIC DNA]</scope>
    <source>
        <strain evidence="2 3">AM37-3BH</strain>
    </source>
</reference>
<organism evidence="2 3">
    <name type="scientific">Lachnospira eligens</name>
    <dbReference type="NCBI Taxonomy" id="39485"/>
    <lineage>
        <taxon>Bacteria</taxon>
        <taxon>Bacillati</taxon>
        <taxon>Bacillota</taxon>
        <taxon>Clostridia</taxon>
        <taxon>Lachnospirales</taxon>
        <taxon>Lachnospiraceae</taxon>
        <taxon>Lachnospira</taxon>
    </lineage>
</organism>
<keyword evidence="1" id="KW-0812">Transmembrane</keyword>
<evidence type="ECO:0000313" key="3">
    <source>
        <dbReference type="Proteomes" id="UP000285844"/>
    </source>
</evidence>
<comment type="caution">
    <text evidence="2">The sequence shown here is derived from an EMBL/GenBank/DDBJ whole genome shotgun (WGS) entry which is preliminary data.</text>
</comment>
<evidence type="ECO:0000313" key="2">
    <source>
        <dbReference type="EMBL" id="RHC11688.1"/>
    </source>
</evidence>
<accession>A0A413YRP1</accession>
<feature type="transmembrane region" description="Helical" evidence="1">
    <location>
        <begin position="65"/>
        <end position="85"/>
    </location>
</feature>
<gene>
    <name evidence="2" type="ORF">DW858_12245</name>
</gene>
<name>A0A413YRP1_9FIRM</name>
<dbReference type="RefSeq" id="WP_118264894.1">
    <property type="nucleotide sequence ID" value="NZ_DAWEPM010000055.1"/>
</dbReference>
<sequence>MKKQRIAAIIACFILMAVTSLSLFYIEKELNHDCTGEDCAVCVCIHQAEAVLKNIGNGVSLSVHAINMMLFTVYMGISVCFILVFKTSLISKKVQLND</sequence>